<dbReference type="GO" id="GO:0004386">
    <property type="term" value="F:helicase activity"/>
    <property type="evidence" value="ECO:0007669"/>
    <property type="project" value="UniProtKB-KW"/>
</dbReference>
<accession>A0A9W3BBS2</accession>
<evidence type="ECO:0000256" key="1">
    <source>
        <dbReference type="ARBA" id="ARBA00004123"/>
    </source>
</evidence>
<dbReference type="GO" id="GO:0003677">
    <property type="term" value="F:DNA binding"/>
    <property type="evidence" value="ECO:0007669"/>
    <property type="project" value="UniProtKB-ARBA"/>
</dbReference>
<dbReference type="GO" id="GO:0005524">
    <property type="term" value="F:ATP binding"/>
    <property type="evidence" value="ECO:0007669"/>
    <property type="project" value="UniProtKB-KW"/>
</dbReference>
<keyword evidence="12" id="KW-1185">Reference proteome</keyword>
<dbReference type="OMA" id="CKVPCEF"/>
<protein>
    <submittedName>
        <fullName evidence="13">Uncharacterized protein LOC129928137 isoform X1</fullName>
    </submittedName>
</protein>
<evidence type="ECO:0000259" key="10">
    <source>
        <dbReference type="PROSITE" id="PS51061"/>
    </source>
</evidence>
<evidence type="ECO:0000256" key="3">
    <source>
        <dbReference type="ARBA" id="ARBA00022801"/>
    </source>
</evidence>
<dbReference type="GO" id="GO:0016787">
    <property type="term" value="F:hydrolase activity"/>
    <property type="evidence" value="ECO:0007669"/>
    <property type="project" value="UniProtKB-KW"/>
</dbReference>
<keyword evidence="3" id="KW-0378">Hydrolase</keyword>
<dbReference type="PANTHER" id="PTHR48430">
    <property type="entry name" value="PARTNER OF XRN-2 PROTEIN 1"/>
    <property type="match status" value="1"/>
</dbReference>
<keyword evidence="4" id="KW-0347">Helicase</keyword>
<feature type="compositionally biased region" description="Polar residues" evidence="8">
    <location>
        <begin position="439"/>
        <end position="453"/>
    </location>
</feature>
<evidence type="ECO:0000259" key="9">
    <source>
        <dbReference type="PROSITE" id="PS50174"/>
    </source>
</evidence>
<dbReference type="SUPFAM" id="SSF54768">
    <property type="entry name" value="dsRNA-binding domain-like"/>
    <property type="match status" value="1"/>
</dbReference>
<keyword evidence="6" id="KW-0694">RNA-binding</keyword>
<dbReference type="SUPFAM" id="SSF82708">
    <property type="entry name" value="R3H domain"/>
    <property type="match status" value="1"/>
</dbReference>
<keyword evidence="2" id="KW-0547">Nucleotide-binding</keyword>
<dbReference type="PROSITE" id="PS50174">
    <property type="entry name" value="G_PATCH"/>
    <property type="match status" value="1"/>
</dbReference>
<evidence type="ECO:0000313" key="12">
    <source>
        <dbReference type="Proteomes" id="UP001165740"/>
    </source>
</evidence>
<evidence type="ECO:0000256" key="5">
    <source>
        <dbReference type="ARBA" id="ARBA00022840"/>
    </source>
</evidence>
<dbReference type="PROSITE" id="PS51827">
    <property type="entry name" value="XTBD"/>
    <property type="match status" value="1"/>
</dbReference>
<dbReference type="PANTHER" id="PTHR48430:SF1">
    <property type="entry name" value="PARTNER OF XRN-2 PROTEIN 1"/>
    <property type="match status" value="1"/>
</dbReference>
<dbReference type="GeneID" id="129928137"/>
<dbReference type="AlphaFoldDB" id="A0A9W3BBS2"/>
<dbReference type="RefSeq" id="XP_055896900.1">
    <property type="nucleotide sequence ID" value="XM_056040925.1"/>
</dbReference>
<reference evidence="13" key="1">
    <citation type="submission" date="2025-08" db="UniProtKB">
        <authorList>
            <consortium name="RefSeq"/>
        </authorList>
    </citation>
    <scope>IDENTIFICATION</scope>
</reference>
<dbReference type="OrthoDB" id="2359216at2759"/>
<dbReference type="Pfam" id="PF01585">
    <property type="entry name" value="G-patch"/>
    <property type="match status" value="1"/>
</dbReference>
<dbReference type="InterPro" id="IPR001374">
    <property type="entry name" value="R3H_dom"/>
</dbReference>
<keyword evidence="5" id="KW-0067">ATP-binding</keyword>
<evidence type="ECO:0000256" key="6">
    <source>
        <dbReference type="ARBA" id="ARBA00022884"/>
    </source>
</evidence>
<dbReference type="FunFam" id="3.30.1370.50:FF:000002">
    <property type="entry name" value="Immunoglobulin mu DNA-binding protein 2"/>
    <property type="match status" value="1"/>
</dbReference>
<evidence type="ECO:0000259" key="11">
    <source>
        <dbReference type="PROSITE" id="PS51827"/>
    </source>
</evidence>
<feature type="region of interest" description="Disordered" evidence="8">
    <location>
        <begin position="439"/>
        <end position="467"/>
    </location>
</feature>
<dbReference type="SMART" id="SM00393">
    <property type="entry name" value="R3H"/>
    <property type="match status" value="1"/>
</dbReference>
<gene>
    <name evidence="13" type="primary">LOC129928137</name>
</gene>
<dbReference type="Pfam" id="PF01424">
    <property type="entry name" value="R3H"/>
    <property type="match status" value="1"/>
</dbReference>
<evidence type="ECO:0000256" key="2">
    <source>
        <dbReference type="ARBA" id="ARBA00022741"/>
    </source>
</evidence>
<keyword evidence="7" id="KW-0539">Nucleus</keyword>
<sequence>MSVKCFTRVLEVASELMIIYFLVQTSPRMMGDGSRQGLNLGPLRSPNESTAHKLHNQAPSLRRKVQPAEDMAKDPPSLDVDNLRDEFESSTEWSIRRKFLLSNFDSLSLDRLLCLSRCLVNVAVYGCSYPLEVMKELSERSAGILEEVEKEKAAARKEIYSASFIKASGNKNNADTHNSQTENVYQTKSNAFYNHHPLSGTRKRKGKAASSKEIQFVKASESLSPDNQKIETRDSTEEKMTMLERVDNPGDSGSWVKPLLLLPDHIDDKAAGSVQAQDIEQLKTEVAVTSKIPSKVSTAQPLFSKEEYFAAWKAEKDVNLIKFRKLAYEVMALKNFLSLNTIERLQAAVNKVPLTITSSKNPRTRSKNKIKKKNNNPVICHVFLNGIKIASGEEYEMKNARIHAYEAALQKIFMPYLRLVNLDDPSSAELHASVTPFSSDSQRVDTLSPTLNSEKVETNTAKKRREDSTNNDLLNLKQHFFREFKPIEDFVIVEPLMPDSENRPTCTLERSASFNQMIVEYDYLPCGDGCSRCILKIEGKVLADMKGVTKPEAKNEAAAEGLKKLRQLCWTIKIKKVVDSDFTVTKEEMLSHINEQSNVIYNDNSNIGNKMLRKMGWSGGGVGKDGSGISEPITLTSVFNRQGFGLDAGNGVTGEFRKRVREVIQNYAASSDQEDLMFSNEFSSEQRKVIHDISRKFKLQSKSRGKGQERYLCIHRKRTSDQLISHIMSCGGETAKYKLVPPGETN</sequence>
<name>A0A9W3BBS2_BIOGL</name>
<feature type="domain" description="G-patch" evidence="9">
    <location>
        <begin position="604"/>
        <end position="649"/>
    </location>
</feature>
<dbReference type="Gene3D" id="3.30.1370.50">
    <property type="entry name" value="R3H-like domain"/>
    <property type="match status" value="1"/>
</dbReference>
<organism evidence="12 13">
    <name type="scientific">Biomphalaria glabrata</name>
    <name type="common">Bloodfluke planorb</name>
    <name type="synonym">Freshwater snail</name>
    <dbReference type="NCBI Taxonomy" id="6526"/>
    <lineage>
        <taxon>Eukaryota</taxon>
        <taxon>Metazoa</taxon>
        <taxon>Spiralia</taxon>
        <taxon>Lophotrochozoa</taxon>
        <taxon>Mollusca</taxon>
        <taxon>Gastropoda</taxon>
        <taxon>Heterobranchia</taxon>
        <taxon>Euthyneura</taxon>
        <taxon>Panpulmonata</taxon>
        <taxon>Hygrophila</taxon>
        <taxon>Lymnaeoidea</taxon>
        <taxon>Planorbidae</taxon>
        <taxon>Biomphalaria</taxon>
    </lineage>
</organism>
<feature type="domain" description="XRN2-binding (XTBD)" evidence="11">
    <location>
        <begin position="80"/>
        <end position="163"/>
    </location>
</feature>
<feature type="region of interest" description="Disordered" evidence="8">
    <location>
        <begin position="33"/>
        <end position="79"/>
    </location>
</feature>
<dbReference type="Proteomes" id="UP001165740">
    <property type="component" value="Chromosome 9"/>
</dbReference>
<dbReference type="Pfam" id="PF11952">
    <property type="entry name" value="XTBD"/>
    <property type="match status" value="1"/>
</dbReference>
<evidence type="ECO:0000256" key="8">
    <source>
        <dbReference type="SAM" id="MobiDB-lite"/>
    </source>
</evidence>
<evidence type="ECO:0000256" key="7">
    <source>
        <dbReference type="ARBA" id="ARBA00023242"/>
    </source>
</evidence>
<dbReference type="InterPro" id="IPR036867">
    <property type="entry name" value="R3H_dom_sf"/>
</dbReference>
<evidence type="ECO:0000256" key="4">
    <source>
        <dbReference type="ARBA" id="ARBA00022806"/>
    </source>
</evidence>
<evidence type="ECO:0000313" key="13">
    <source>
        <dbReference type="RefSeq" id="XP_055896900.1"/>
    </source>
</evidence>
<dbReference type="PROSITE" id="PS51061">
    <property type="entry name" value="R3H"/>
    <property type="match status" value="1"/>
</dbReference>
<dbReference type="GO" id="GO:0003723">
    <property type="term" value="F:RNA binding"/>
    <property type="evidence" value="ECO:0007669"/>
    <property type="project" value="UniProtKB-KW"/>
</dbReference>
<dbReference type="SMART" id="SM00443">
    <property type="entry name" value="G_patch"/>
    <property type="match status" value="1"/>
</dbReference>
<proteinExistence type="predicted"/>
<feature type="domain" description="R3H" evidence="10">
    <location>
        <begin position="654"/>
        <end position="718"/>
    </location>
</feature>
<dbReference type="InterPro" id="IPR000467">
    <property type="entry name" value="G_patch_dom"/>
</dbReference>
<dbReference type="GO" id="GO:0005634">
    <property type="term" value="C:nucleus"/>
    <property type="evidence" value="ECO:0007669"/>
    <property type="project" value="UniProtKB-SubCell"/>
</dbReference>
<comment type="subcellular location">
    <subcellularLocation>
        <location evidence="1">Nucleus</location>
    </subcellularLocation>
</comment>
<dbReference type="InterPro" id="IPR021859">
    <property type="entry name" value="XTBD"/>
</dbReference>